<accession>A0ABQ6PNM5</accession>
<dbReference type="Proteomes" id="UP001338309">
    <property type="component" value="Unassembled WGS sequence"/>
</dbReference>
<dbReference type="RefSeq" id="WP_338224253.1">
    <property type="nucleotide sequence ID" value="NZ_BTPD01000006.1"/>
</dbReference>
<proteinExistence type="predicted"/>
<gene>
    <name evidence="2" type="ORF">Aconfl_21740</name>
</gene>
<dbReference type="Gene3D" id="3.40.50.2000">
    <property type="entry name" value="Glycogen Phosphorylase B"/>
    <property type="match status" value="2"/>
</dbReference>
<dbReference type="Pfam" id="PF13439">
    <property type="entry name" value="Glyco_transf_4"/>
    <property type="match status" value="1"/>
</dbReference>
<keyword evidence="3" id="KW-1185">Reference proteome</keyword>
<name>A0ABQ6PNM5_9BACT</name>
<dbReference type="SUPFAM" id="SSF53756">
    <property type="entry name" value="UDP-Glycosyltransferase/glycogen phosphorylase"/>
    <property type="match status" value="1"/>
</dbReference>
<sequence>MAKVLIISPSFAPQAFVGGVRTTMFAKYLTHLGWEVWVLTRIIPAADEVTNSGLQVTLPDFLEKKIIRIQSPNEQEYLAKRSFKTKIRDFFSPEYSSPPGFLDQALPIGMDLIQREKFDVILSSAPDQWGITLGHILAKSLKCRFVVDFRDIFEQEIFEKRSLQENIHRRRMLRKRNRTANQADLITTVSLFHQKVLQQKFGIKTAVIYNGYDHELFFPFNLKPNDSCFRISYLGRILSEWYHNPKLLFQALDEIGSESQLSPEDLQVNFYGVEKSKLEKHLTEKNKKFIAFHPRVATLEVPRIMNESQALLLITNKERHGVMTTKFFEYTGVKKPVLCIPGDGSELQDLIDSQGFGTTVDSVEELKKYIYTSVEAFRSGTWPNHLSTDPEFFTRKNQTQILSFHLNELV</sequence>
<protein>
    <recommendedName>
        <fullName evidence="1">Glycosyltransferase subfamily 4-like N-terminal domain-containing protein</fullName>
    </recommendedName>
</protein>
<evidence type="ECO:0000313" key="2">
    <source>
        <dbReference type="EMBL" id="GMQ29531.1"/>
    </source>
</evidence>
<comment type="caution">
    <text evidence="2">The sequence shown here is derived from an EMBL/GenBank/DDBJ whole genome shotgun (WGS) entry which is preliminary data.</text>
</comment>
<dbReference type="InterPro" id="IPR028098">
    <property type="entry name" value="Glyco_trans_4-like_N"/>
</dbReference>
<reference evidence="2 3" key="1">
    <citation type="submission" date="2023-08" db="EMBL/GenBank/DDBJ databases">
        <title>Draft genome sequence of Algoriphagus confluentis.</title>
        <authorList>
            <person name="Takatani N."/>
            <person name="Hosokawa M."/>
            <person name="Sawabe T."/>
        </authorList>
    </citation>
    <scope>NUCLEOTIDE SEQUENCE [LARGE SCALE GENOMIC DNA]</scope>
    <source>
        <strain evidence="2 3">NBRC 111222</strain>
    </source>
</reference>
<evidence type="ECO:0000313" key="3">
    <source>
        <dbReference type="Proteomes" id="UP001338309"/>
    </source>
</evidence>
<feature type="domain" description="Glycosyltransferase subfamily 4-like N-terminal" evidence="1">
    <location>
        <begin position="20"/>
        <end position="215"/>
    </location>
</feature>
<dbReference type="EMBL" id="BTPD01000006">
    <property type="protein sequence ID" value="GMQ29531.1"/>
    <property type="molecule type" value="Genomic_DNA"/>
</dbReference>
<organism evidence="2 3">
    <name type="scientific">Algoriphagus confluentis</name>
    <dbReference type="NCBI Taxonomy" id="1697556"/>
    <lineage>
        <taxon>Bacteria</taxon>
        <taxon>Pseudomonadati</taxon>
        <taxon>Bacteroidota</taxon>
        <taxon>Cytophagia</taxon>
        <taxon>Cytophagales</taxon>
        <taxon>Cyclobacteriaceae</taxon>
        <taxon>Algoriphagus</taxon>
    </lineage>
</organism>
<evidence type="ECO:0000259" key="1">
    <source>
        <dbReference type="Pfam" id="PF13439"/>
    </source>
</evidence>